<protein>
    <submittedName>
        <fullName evidence="2">Uncharacterized protein</fullName>
    </submittedName>
</protein>
<gene>
    <name evidence="2" type="ORF">E6K72_10390</name>
</gene>
<proteinExistence type="predicted"/>
<feature type="signal peptide" evidence="1">
    <location>
        <begin position="1"/>
        <end position="29"/>
    </location>
</feature>
<evidence type="ECO:0000313" key="2">
    <source>
        <dbReference type="EMBL" id="TMQ51501.1"/>
    </source>
</evidence>
<evidence type="ECO:0000256" key="1">
    <source>
        <dbReference type="SAM" id="SignalP"/>
    </source>
</evidence>
<sequence>MRSKSKLQRAAMAALVAAALMAGAGQAGAVSRIPDEHMPSRVPVGRADHRVGALSARVWEMAQRIPEEIGVYARRIMVGAGGLARKS</sequence>
<reference evidence="2 3" key="1">
    <citation type="journal article" date="2019" name="Nat. Microbiol.">
        <title>Mediterranean grassland soil C-N compound turnover is dependent on rainfall and depth, and is mediated by genomically divergent microorganisms.</title>
        <authorList>
            <person name="Diamond S."/>
            <person name="Andeer P.F."/>
            <person name="Li Z."/>
            <person name="Crits-Christoph A."/>
            <person name="Burstein D."/>
            <person name="Anantharaman K."/>
            <person name="Lane K.R."/>
            <person name="Thomas B.C."/>
            <person name="Pan C."/>
            <person name="Northen T.R."/>
            <person name="Banfield J.F."/>
        </authorList>
    </citation>
    <scope>NUCLEOTIDE SEQUENCE [LARGE SCALE GENOMIC DNA]</scope>
    <source>
        <strain evidence="2">WS_2</strain>
    </source>
</reference>
<keyword evidence="1" id="KW-0732">Signal</keyword>
<accession>A0A538SJF7</accession>
<dbReference type="Proteomes" id="UP000317716">
    <property type="component" value="Unassembled WGS sequence"/>
</dbReference>
<comment type="caution">
    <text evidence="2">The sequence shown here is derived from an EMBL/GenBank/DDBJ whole genome shotgun (WGS) entry which is preliminary data.</text>
</comment>
<name>A0A538SJF7_UNCEI</name>
<dbReference type="AlphaFoldDB" id="A0A538SJF7"/>
<organism evidence="2 3">
    <name type="scientific">Eiseniibacteriota bacterium</name>
    <dbReference type="NCBI Taxonomy" id="2212470"/>
    <lineage>
        <taxon>Bacteria</taxon>
        <taxon>Candidatus Eiseniibacteriota</taxon>
    </lineage>
</organism>
<dbReference type="EMBL" id="VBOS01000372">
    <property type="protein sequence ID" value="TMQ51501.1"/>
    <property type="molecule type" value="Genomic_DNA"/>
</dbReference>
<feature type="chain" id="PRO_5021873871" evidence="1">
    <location>
        <begin position="30"/>
        <end position="87"/>
    </location>
</feature>
<evidence type="ECO:0000313" key="3">
    <source>
        <dbReference type="Proteomes" id="UP000317716"/>
    </source>
</evidence>